<dbReference type="GO" id="GO:0005044">
    <property type="term" value="F:scavenger receptor activity"/>
    <property type="evidence" value="ECO:0007669"/>
    <property type="project" value="InterPro"/>
</dbReference>
<proteinExistence type="predicted"/>
<keyword evidence="1" id="KW-0245">EGF-like domain</keyword>
<dbReference type="AlphaFoldDB" id="A0A8W8P144"/>
<dbReference type="PANTHER" id="PTHR24043">
    <property type="entry name" value="SCAVENGER RECEPTOR CLASS F"/>
    <property type="match status" value="1"/>
</dbReference>
<dbReference type="PROSITE" id="PS51257">
    <property type="entry name" value="PROKAR_LIPOPROTEIN"/>
    <property type="match status" value="1"/>
</dbReference>
<dbReference type="InterPro" id="IPR042635">
    <property type="entry name" value="MEGF10/SREC1/2-like"/>
</dbReference>
<organism evidence="3 4">
    <name type="scientific">Magallana gigas</name>
    <name type="common">Pacific oyster</name>
    <name type="synonym">Crassostrea gigas</name>
    <dbReference type="NCBI Taxonomy" id="29159"/>
    <lineage>
        <taxon>Eukaryota</taxon>
        <taxon>Metazoa</taxon>
        <taxon>Spiralia</taxon>
        <taxon>Lophotrochozoa</taxon>
        <taxon>Mollusca</taxon>
        <taxon>Bivalvia</taxon>
        <taxon>Autobranchia</taxon>
        <taxon>Pteriomorphia</taxon>
        <taxon>Ostreida</taxon>
        <taxon>Ostreoidea</taxon>
        <taxon>Ostreidae</taxon>
        <taxon>Magallana</taxon>
    </lineage>
</organism>
<feature type="transmembrane region" description="Helical" evidence="2">
    <location>
        <begin position="7"/>
        <end position="27"/>
    </location>
</feature>
<dbReference type="Proteomes" id="UP000005408">
    <property type="component" value="Unassembled WGS sequence"/>
</dbReference>
<dbReference type="OMA" id="CATENGV"/>
<keyword evidence="2" id="KW-0472">Membrane</keyword>
<keyword evidence="4" id="KW-1185">Reference proteome</keyword>
<dbReference type="Gene3D" id="2.60.120.260">
    <property type="entry name" value="Galactose-binding domain-like"/>
    <property type="match status" value="1"/>
</dbReference>
<keyword evidence="2" id="KW-1133">Transmembrane helix</keyword>
<dbReference type="EnsemblMetazoa" id="G8110.1">
    <property type="protein sequence ID" value="G8110.1:cds"/>
    <property type="gene ID" value="G8110"/>
</dbReference>
<evidence type="ECO:0008006" key="5">
    <source>
        <dbReference type="Google" id="ProtNLM"/>
    </source>
</evidence>
<dbReference type="InterPro" id="IPR008979">
    <property type="entry name" value="Galactose-bd-like_sf"/>
</dbReference>
<evidence type="ECO:0000313" key="3">
    <source>
        <dbReference type="EnsemblMetazoa" id="G8110.1:cds"/>
    </source>
</evidence>
<sequence>MWLYVRVEVVLLQLMVIGASCFVNLVFEQQLRGNAAMGADPQEPAWNASKAIDGNVSQDYRSNSCAITNVEKNRNTSIWWKVWLQRQFNVAYLEIYFRSDTYARSAGFSVYTYALQEFHPLHDPIHLVYHHDPTSVCPTSVMNITVNNVTQGIAFINTRPAGYTSSCQNDNMNYTGIEICEVKVMGCDAKSFSPGCTKNCSAKCKNQRCDAFNGSCIHGCTNPNALTIDCIECPNGQFISNRACVDCPGHCKDGASCNKLTGMCDNGCANHWTGTFCEICSDHYYGIDCNTPCGHCKNNDVCDKGNGSCPNGCQSHWQGERCEECRDRFYSSSCTEVCGQCVNGSACNKDTGYCTKCSNNFILPFCKVCQDGFYNGTCSAKCGHCIQRELCEKHDGTCINGCSQNFEPPLCQECVSYKYGPNCGFDCGHCKDGLSCATENGVCTEGCDSGWIGDLCVTAKLNAPEFDKNENKLTTTGVAIIASLSTMLTISLFVIFYMSRHIMKNKTNRHRTDASLPENEKASKTYVDLSAMDENNAYSTLGCTVSDTPYNVIRDSHHNI</sequence>
<protein>
    <recommendedName>
        <fullName evidence="5">Multiple epidermal growth factor-like domains 10</fullName>
    </recommendedName>
</protein>
<evidence type="ECO:0000256" key="1">
    <source>
        <dbReference type="ARBA" id="ARBA00022536"/>
    </source>
</evidence>
<name>A0A8W8P144_MAGGI</name>
<dbReference type="PANTHER" id="PTHR24043:SF8">
    <property type="entry name" value="EGF-LIKE DOMAIN-CONTAINING PROTEIN"/>
    <property type="match status" value="1"/>
</dbReference>
<dbReference type="SUPFAM" id="SSF49785">
    <property type="entry name" value="Galactose-binding domain-like"/>
    <property type="match status" value="1"/>
</dbReference>
<keyword evidence="2" id="KW-0812">Transmembrane</keyword>
<evidence type="ECO:0000256" key="2">
    <source>
        <dbReference type="SAM" id="Phobius"/>
    </source>
</evidence>
<feature type="transmembrane region" description="Helical" evidence="2">
    <location>
        <begin position="478"/>
        <end position="499"/>
    </location>
</feature>
<reference evidence="3" key="1">
    <citation type="submission" date="2022-08" db="UniProtKB">
        <authorList>
            <consortium name="EnsemblMetazoa"/>
        </authorList>
    </citation>
    <scope>IDENTIFICATION</scope>
    <source>
        <strain evidence="3">05x7-T-G4-1.051#20</strain>
    </source>
</reference>
<dbReference type="Gene3D" id="2.170.300.10">
    <property type="entry name" value="Tie2 ligand-binding domain superfamily"/>
    <property type="match status" value="2"/>
</dbReference>
<evidence type="ECO:0000313" key="4">
    <source>
        <dbReference type="Proteomes" id="UP000005408"/>
    </source>
</evidence>
<accession>A0A8W8P144</accession>
<dbReference type="OrthoDB" id="6043889at2759"/>